<reference evidence="3 4" key="1">
    <citation type="submission" date="2019-03" db="EMBL/GenBank/DDBJ databases">
        <authorList>
            <person name="Gaulin E."/>
            <person name="Dumas B."/>
        </authorList>
    </citation>
    <scope>NUCLEOTIDE SEQUENCE [LARGE SCALE GENOMIC DNA]</scope>
    <source>
        <strain evidence="3">CBS 568.67</strain>
    </source>
</reference>
<dbReference type="EMBL" id="VJMH01000189">
    <property type="protein sequence ID" value="KAF0718001.1"/>
    <property type="molecule type" value="Genomic_DNA"/>
</dbReference>
<dbReference type="OrthoDB" id="2019031at2759"/>
<dbReference type="Pfam" id="PF08373">
    <property type="entry name" value="RAP"/>
    <property type="match status" value="1"/>
</dbReference>
<evidence type="ECO:0000313" key="2">
    <source>
        <dbReference type="EMBL" id="KAF0718001.1"/>
    </source>
</evidence>
<evidence type="ECO:0000313" key="4">
    <source>
        <dbReference type="Proteomes" id="UP000332933"/>
    </source>
</evidence>
<accession>A0A485KBL8</accession>
<protein>
    <submittedName>
        <fullName evidence="3">Aste57867_1965 protein</fullName>
    </submittedName>
</protein>
<evidence type="ECO:0000313" key="3">
    <source>
        <dbReference type="EMBL" id="VFT79170.1"/>
    </source>
</evidence>
<reference evidence="2" key="2">
    <citation type="submission" date="2019-06" db="EMBL/GenBank/DDBJ databases">
        <title>Genomics analysis of Aphanomyces spp. identifies a new class of oomycete effector associated with host adaptation.</title>
        <authorList>
            <person name="Gaulin E."/>
        </authorList>
    </citation>
    <scope>NUCLEOTIDE SEQUENCE</scope>
    <source>
        <strain evidence="2">CBS 578.67</strain>
    </source>
</reference>
<dbReference type="EMBL" id="CAADRA010000189">
    <property type="protein sequence ID" value="VFT79170.1"/>
    <property type="molecule type" value="Genomic_DNA"/>
</dbReference>
<dbReference type="Proteomes" id="UP000332933">
    <property type="component" value="Unassembled WGS sequence"/>
</dbReference>
<proteinExistence type="predicted"/>
<name>A0A485KBL8_9STRA</name>
<evidence type="ECO:0000259" key="1">
    <source>
        <dbReference type="PROSITE" id="PS51286"/>
    </source>
</evidence>
<dbReference type="SMART" id="SM00952">
    <property type="entry name" value="RAP"/>
    <property type="match status" value="1"/>
</dbReference>
<gene>
    <name evidence="3" type="primary">Aste57867_1965</name>
    <name evidence="2" type="ORF">As57867_001963</name>
    <name evidence="3" type="ORF">ASTE57867_1965</name>
</gene>
<dbReference type="InterPro" id="IPR013584">
    <property type="entry name" value="RAP"/>
</dbReference>
<dbReference type="AlphaFoldDB" id="A0A485KBL8"/>
<keyword evidence="4" id="KW-1185">Reference proteome</keyword>
<dbReference type="PROSITE" id="PS51286">
    <property type="entry name" value="RAP"/>
    <property type="match status" value="1"/>
</dbReference>
<sequence>MLHLRPRWRVFSTARRKSLLDSPAERQAKLVCGKCENDLAATTDLFFLHWHKGVHVVSFQNAALEHLKSTEHPFASTQPWKQAKLSCTVCDTGVATRATVRGQEATLFSAKHVSFRLPLGTSPIVSISGLPSDVLRFSSWADLLAQIGNTPTLKQTLKIRQDKGAGFALSPTDHKAINTKVLLAQSAVDVLQLVDSEKDLNHVNILTAFQRFAMFYQRTLQDIARLKRQRLPHLVEVDDEDAARLALYKAQLQKLHHDLNLIYSTRSVLEFGLGNGTPVPNANASRAIALSFSLTQSARVASPRAVEIDGVCHHSDLSQQKNHPRRRRNLALQVQHRLPQERFSVDKLVHFLHGFAILCASDEHAKSWIGPTFDNICEYILTQDTSPELLAMAGWACIVAKAPHAQLYETLLQTANSMPTRSVTVSTQVYQVYLDATILQLPCRDVLTPHLRDSCKQALVQQQHRNVSSTLHTIVSDTLRDMRVPHVNEFVMELGYSLDIALVDERIGIEVNGPVHYQLRYDPSERMLLGASMLKMRHVQHAGWTIIQVPYEDMSKLASGKPRQDYLSFLLEVAMANRVVV</sequence>
<organism evidence="3 4">
    <name type="scientific">Aphanomyces stellatus</name>
    <dbReference type="NCBI Taxonomy" id="120398"/>
    <lineage>
        <taxon>Eukaryota</taxon>
        <taxon>Sar</taxon>
        <taxon>Stramenopiles</taxon>
        <taxon>Oomycota</taxon>
        <taxon>Saprolegniomycetes</taxon>
        <taxon>Saprolegniales</taxon>
        <taxon>Verrucalvaceae</taxon>
        <taxon>Aphanomyces</taxon>
    </lineage>
</organism>
<feature type="domain" description="RAP" evidence="1">
    <location>
        <begin position="507"/>
        <end position="572"/>
    </location>
</feature>